<feature type="domain" description="Tyr recombinase" evidence="3">
    <location>
        <begin position="1"/>
        <end position="158"/>
    </location>
</feature>
<dbReference type="EMBL" id="BARU01027194">
    <property type="protein sequence ID" value="GAH71484.1"/>
    <property type="molecule type" value="Genomic_DNA"/>
</dbReference>
<accession>X1IZJ4</accession>
<proteinExistence type="predicted"/>
<dbReference type="InterPro" id="IPR011010">
    <property type="entry name" value="DNA_brk_join_enz"/>
</dbReference>
<keyword evidence="1" id="KW-0238">DNA-binding</keyword>
<dbReference type="GO" id="GO:0003677">
    <property type="term" value="F:DNA binding"/>
    <property type="evidence" value="ECO:0007669"/>
    <property type="project" value="UniProtKB-KW"/>
</dbReference>
<dbReference type="GO" id="GO:0006310">
    <property type="term" value="P:DNA recombination"/>
    <property type="evidence" value="ECO:0007669"/>
    <property type="project" value="UniProtKB-KW"/>
</dbReference>
<dbReference type="GO" id="GO:0015074">
    <property type="term" value="P:DNA integration"/>
    <property type="evidence" value="ECO:0007669"/>
    <property type="project" value="InterPro"/>
</dbReference>
<keyword evidence="2" id="KW-0233">DNA recombination</keyword>
<name>X1IZJ4_9ZZZZ</name>
<gene>
    <name evidence="4" type="ORF">S03H2_43572</name>
</gene>
<comment type="caution">
    <text evidence="4">The sequence shown here is derived from an EMBL/GenBank/DDBJ whole genome shotgun (WGS) entry which is preliminary data.</text>
</comment>
<dbReference type="PANTHER" id="PTHR30349">
    <property type="entry name" value="PHAGE INTEGRASE-RELATED"/>
    <property type="match status" value="1"/>
</dbReference>
<dbReference type="PROSITE" id="PS51898">
    <property type="entry name" value="TYR_RECOMBINASE"/>
    <property type="match status" value="1"/>
</dbReference>
<dbReference type="AlphaFoldDB" id="X1IZJ4"/>
<reference evidence="4" key="1">
    <citation type="journal article" date="2014" name="Front. Microbiol.">
        <title>High frequency of phylogenetically diverse reductive dehalogenase-homologous genes in deep subseafloor sedimentary metagenomes.</title>
        <authorList>
            <person name="Kawai M."/>
            <person name="Futagami T."/>
            <person name="Toyoda A."/>
            <person name="Takaki Y."/>
            <person name="Nishi S."/>
            <person name="Hori S."/>
            <person name="Arai W."/>
            <person name="Tsubouchi T."/>
            <person name="Morono Y."/>
            <person name="Uchiyama I."/>
            <person name="Ito T."/>
            <person name="Fujiyama A."/>
            <person name="Inagaki F."/>
            <person name="Takami H."/>
        </authorList>
    </citation>
    <scope>NUCLEOTIDE SEQUENCE</scope>
    <source>
        <strain evidence="4">Expedition CK06-06</strain>
    </source>
</reference>
<sequence>VDEMVFRTENPRNRLMLELMARGGMRVGEVLNITPRDIEDRKIVIRDPKSGREAEVVFIPQKVADRLKEYIRIKGIGPDQRIFPITYPAARAVVKKAGRLVGINLKSHDLRRHAATYASRSGTPIEIVSKIILRHANLSTTQRYLGKEFVAWGRATVTY</sequence>
<feature type="non-terminal residue" evidence="4">
    <location>
        <position position="1"/>
    </location>
</feature>
<dbReference type="CDD" id="cd00397">
    <property type="entry name" value="DNA_BRE_C"/>
    <property type="match status" value="1"/>
</dbReference>
<evidence type="ECO:0000256" key="1">
    <source>
        <dbReference type="ARBA" id="ARBA00023125"/>
    </source>
</evidence>
<organism evidence="4">
    <name type="scientific">marine sediment metagenome</name>
    <dbReference type="NCBI Taxonomy" id="412755"/>
    <lineage>
        <taxon>unclassified sequences</taxon>
        <taxon>metagenomes</taxon>
        <taxon>ecological metagenomes</taxon>
    </lineage>
</organism>
<dbReference type="Gene3D" id="1.10.443.10">
    <property type="entry name" value="Intergrase catalytic core"/>
    <property type="match status" value="1"/>
</dbReference>
<dbReference type="InterPro" id="IPR050090">
    <property type="entry name" value="Tyrosine_recombinase_XerCD"/>
</dbReference>
<dbReference type="Pfam" id="PF00589">
    <property type="entry name" value="Phage_integrase"/>
    <property type="match status" value="1"/>
</dbReference>
<protein>
    <recommendedName>
        <fullName evidence="3">Tyr recombinase domain-containing protein</fullName>
    </recommendedName>
</protein>
<dbReference type="InterPro" id="IPR013762">
    <property type="entry name" value="Integrase-like_cat_sf"/>
</dbReference>
<evidence type="ECO:0000313" key="4">
    <source>
        <dbReference type="EMBL" id="GAH71484.1"/>
    </source>
</evidence>
<evidence type="ECO:0000259" key="3">
    <source>
        <dbReference type="PROSITE" id="PS51898"/>
    </source>
</evidence>
<evidence type="ECO:0000256" key="2">
    <source>
        <dbReference type="ARBA" id="ARBA00023172"/>
    </source>
</evidence>
<dbReference type="PANTHER" id="PTHR30349:SF41">
    <property type="entry name" value="INTEGRASE_RECOMBINASE PROTEIN MJ0367-RELATED"/>
    <property type="match status" value="1"/>
</dbReference>
<dbReference type="InterPro" id="IPR002104">
    <property type="entry name" value="Integrase_catalytic"/>
</dbReference>
<dbReference type="SUPFAM" id="SSF56349">
    <property type="entry name" value="DNA breaking-rejoining enzymes"/>
    <property type="match status" value="1"/>
</dbReference>